<evidence type="ECO:0000313" key="11">
    <source>
        <dbReference type="Proteomes" id="UP000234560"/>
    </source>
</evidence>
<accession>A0AAF0YQB4</accession>
<dbReference type="EMBL" id="CP136958">
    <property type="protein sequence ID" value="WOT01457.1"/>
    <property type="molecule type" value="Genomic_DNA"/>
</dbReference>
<dbReference type="InterPro" id="IPR046457">
    <property type="entry name" value="PMI_typeI_cat"/>
</dbReference>
<evidence type="ECO:0000256" key="1">
    <source>
        <dbReference type="ARBA" id="ARBA00000757"/>
    </source>
</evidence>
<dbReference type="InterPro" id="IPR001250">
    <property type="entry name" value="Man6P_Isoase-1"/>
</dbReference>
<feature type="binding site" evidence="8">
    <location>
        <position position="88"/>
    </location>
    <ligand>
        <name>Zn(2+)</name>
        <dbReference type="ChEBI" id="CHEBI:29105"/>
    </ligand>
</feature>
<dbReference type="InterPro" id="IPR018050">
    <property type="entry name" value="Pmannose_isomerase-type1_CS"/>
</dbReference>
<keyword evidence="4 8" id="KW-0479">Metal-binding</keyword>
<dbReference type="Gene3D" id="1.10.441.10">
    <property type="entry name" value="Phosphomannose Isomerase, domain 2"/>
    <property type="match status" value="1"/>
</dbReference>
<evidence type="ECO:0000256" key="6">
    <source>
        <dbReference type="ARBA" id="ARBA00023235"/>
    </source>
</evidence>
<name>A0AAF0YQB4_9CORY</name>
<dbReference type="CDD" id="cd07011">
    <property type="entry name" value="cupin_PMI_type_I_N"/>
    <property type="match status" value="1"/>
</dbReference>
<dbReference type="PROSITE" id="PS00965">
    <property type="entry name" value="PMI_I_1"/>
    <property type="match status" value="1"/>
</dbReference>
<proteinExistence type="inferred from homology"/>
<evidence type="ECO:0000256" key="7">
    <source>
        <dbReference type="PIRSR" id="PIRSR001480-1"/>
    </source>
</evidence>
<reference evidence="10" key="2">
    <citation type="submission" date="2023-10" db="EMBL/GenBank/DDBJ databases">
        <authorList>
            <person name="Choi B."/>
        </authorList>
    </citation>
    <scope>NUCLEOTIDE SEQUENCE</scope>
    <source>
        <strain evidence="10">UMB0763</strain>
    </source>
</reference>
<evidence type="ECO:0000313" key="10">
    <source>
        <dbReference type="EMBL" id="WOT01457.1"/>
    </source>
</evidence>
<feature type="domain" description="Phosphomannose isomerase type I catalytic" evidence="9">
    <location>
        <begin position="2"/>
        <end position="142"/>
    </location>
</feature>
<dbReference type="AlphaFoldDB" id="A0AAF0YQB4"/>
<dbReference type="PIRSF" id="PIRSF001480">
    <property type="entry name" value="Mannose-6-phosphate_isomerase"/>
    <property type="match status" value="1"/>
</dbReference>
<dbReference type="GO" id="GO:0009298">
    <property type="term" value="P:GDP-mannose biosynthetic process"/>
    <property type="evidence" value="ECO:0007669"/>
    <property type="project" value="InterPro"/>
</dbReference>
<dbReference type="GO" id="GO:0008270">
    <property type="term" value="F:zinc ion binding"/>
    <property type="evidence" value="ECO:0007669"/>
    <property type="project" value="InterPro"/>
</dbReference>
<reference evidence="10" key="1">
    <citation type="submission" date="2017-12" db="EMBL/GenBank/DDBJ databases">
        <authorList>
            <person name="Thomas-White K."/>
            <person name="Wolfe A.J."/>
        </authorList>
    </citation>
    <scope>NUCLEOTIDE SEQUENCE</scope>
    <source>
        <strain evidence="10">UMB0763</strain>
    </source>
</reference>
<dbReference type="PRINTS" id="PR00714">
    <property type="entry name" value="MAN6PISMRASE"/>
</dbReference>
<comment type="cofactor">
    <cofactor evidence="8">
        <name>Zn(2+)</name>
        <dbReference type="ChEBI" id="CHEBI:29105"/>
    </cofactor>
    <text evidence="8">Binds 1 zinc ion per subunit.</text>
</comment>
<dbReference type="KEGG" id="cpyr:CYJ47_09275"/>
<gene>
    <name evidence="10" type="primary">manA</name>
    <name evidence="10" type="ORF">CYJ47_09275</name>
</gene>
<dbReference type="Pfam" id="PF20511">
    <property type="entry name" value="PMI_typeI_cat"/>
    <property type="match status" value="1"/>
</dbReference>
<dbReference type="RefSeq" id="WP_101677855.1">
    <property type="nucleotide sequence ID" value="NZ_CP136958.1"/>
</dbReference>
<feature type="binding site" evidence="8">
    <location>
        <position position="125"/>
    </location>
    <ligand>
        <name>Zn(2+)</name>
        <dbReference type="ChEBI" id="CHEBI:29105"/>
    </ligand>
</feature>
<feature type="binding site" evidence="8">
    <location>
        <position position="258"/>
    </location>
    <ligand>
        <name>Zn(2+)</name>
        <dbReference type="ChEBI" id="CHEBI:29105"/>
    </ligand>
</feature>
<dbReference type="PANTHER" id="PTHR10309:SF0">
    <property type="entry name" value="MANNOSE-6-PHOSPHATE ISOMERASE"/>
    <property type="match status" value="1"/>
</dbReference>
<dbReference type="EC" id="5.3.1.8" evidence="3"/>
<dbReference type="SUPFAM" id="SSF51182">
    <property type="entry name" value="RmlC-like cupins"/>
    <property type="match status" value="1"/>
</dbReference>
<evidence type="ECO:0000256" key="5">
    <source>
        <dbReference type="ARBA" id="ARBA00022833"/>
    </source>
</evidence>
<dbReference type="GO" id="GO:0005975">
    <property type="term" value="P:carbohydrate metabolic process"/>
    <property type="evidence" value="ECO:0007669"/>
    <property type="project" value="InterPro"/>
</dbReference>
<feature type="active site" evidence="7">
    <location>
        <position position="277"/>
    </location>
</feature>
<dbReference type="InterPro" id="IPR016305">
    <property type="entry name" value="Mannose-6-P_Isomerase"/>
</dbReference>
<dbReference type="InterPro" id="IPR014710">
    <property type="entry name" value="RmlC-like_jellyroll"/>
</dbReference>
<sequence>MKKLTGALRTYPWGSHTLLADLRGTTSPSPAPEAELWFGAHPASPSLIGSTELTDIIADDPVGQVGKSQGGLPFLVKILAAGEPLSLQAHPTKEQAEKGFERENEEGIDLSAPERNYRDRNHKPELLIALTEFTALAGFRPLEKTAELFGAFSCPTLDRYRLMVDSEDEGEGLRALLTTWVSIPRQARETLIDELVATIAAYQGRSEETEPWIFEVGTQILALQERYPYDVGVLVALLLNFVRLTPGEALYLDAGQLHSYLGGLAIEVQANSDNVLRGGLTSKHVDVPELVRVLSFTSLEDPRVHADAHGMYRVPVSEFAVRRVAGLTLSIGGGKPQIVVCTKGTITAPDGVTLSAGEAGWIAASDAEQEVSIDGEAIFVE</sequence>
<dbReference type="NCBIfam" id="TIGR00218">
    <property type="entry name" value="manA"/>
    <property type="match status" value="1"/>
</dbReference>
<keyword evidence="5 8" id="KW-0862">Zinc</keyword>
<dbReference type="Proteomes" id="UP000234560">
    <property type="component" value="Chromosome"/>
</dbReference>
<comment type="similarity">
    <text evidence="2">Belongs to the mannose-6-phosphate isomerase type 1 family.</text>
</comment>
<comment type="catalytic activity">
    <reaction evidence="1">
        <text>D-mannose 6-phosphate = D-fructose 6-phosphate</text>
        <dbReference type="Rhea" id="RHEA:12356"/>
        <dbReference type="ChEBI" id="CHEBI:58735"/>
        <dbReference type="ChEBI" id="CHEBI:61527"/>
        <dbReference type="EC" id="5.3.1.8"/>
    </reaction>
</comment>
<dbReference type="PANTHER" id="PTHR10309">
    <property type="entry name" value="MANNOSE-6-PHOSPHATE ISOMERASE"/>
    <property type="match status" value="1"/>
</dbReference>
<organism evidence="10 11">
    <name type="scientific">Corynebacterium pyruviciproducens</name>
    <dbReference type="NCBI Taxonomy" id="598660"/>
    <lineage>
        <taxon>Bacteria</taxon>
        <taxon>Bacillati</taxon>
        <taxon>Actinomycetota</taxon>
        <taxon>Actinomycetes</taxon>
        <taxon>Mycobacteriales</taxon>
        <taxon>Corynebacteriaceae</taxon>
        <taxon>Corynebacterium</taxon>
    </lineage>
</organism>
<keyword evidence="6 10" id="KW-0413">Isomerase</keyword>
<dbReference type="GO" id="GO:0004476">
    <property type="term" value="F:mannose-6-phosphate isomerase activity"/>
    <property type="evidence" value="ECO:0007669"/>
    <property type="project" value="UniProtKB-EC"/>
</dbReference>
<evidence type="ECO:0000256" key="3">
    <source>
        <dbReference type="ARBA" id="ARBA00011956"/>
    </source>
</evidence>
<dbReference type="Gene3D" id="2.60.120.10">
    <property type="entry name" value="Jelly Rolls"/>
    <property type="match status" value="2"/>
</dbReference>
<evidence type="ECO:0000259" key="9">
    <source>
        <dbReference type="Pfam" id="PF20511"/>
    </source>
</evidence>
<dbReference type="InterPro" id="IPR011051">
    <property type="entry name" value="RmlC_Cupin_sf"/>
</dbReference>
<feature type="binding site" evidence="8">
    <location>
        <position position="90"/>
    </location>
    <ligand>
        <name>Zn(2+)</name>
        <dbReference type="ChEBI" id="CHEBI:29105"/>
    </ligand>
</feature>
<evidence type="ECO:0000256" key="4">
    <source>
        <dbReference type="ARBA" id="ARBA00022723"/>
    </source>
</evidence>
<evidence type="ECO:0000256" key="8">
    <source>
        <dbReference type="PIRSR" id="PIRSR001480-2"/>
    </source>
</evidence>
<dbReference type="GO" id="GO:0005829">
    <property type="term" value="C:cytosol"/>
    <property type="evidence" value="ECO:0007669"/>
    <property type="project" value="TreeGrafter"/>
</dbReference>
<protein>
    <recommendedName>
        <fullName evidence="3">mannose-6-phosphate isomerase</fullName>
        <ecNumber evidence="3">5.3.1.8</ecNumber>
    </recommendedName>
</protein>
<evidence type="ECO:0000256" key="2">
    <source>
        <dbReference type="ARBA" id="ARBA00010772"/>
    </source>
</evidence>